<accession>A0A4C1TNE0</accession>
<keyword evidence="2" id="KW-1185">Reference proteome</keyword>
<reference evidence="1 2" key="1">
    <citation type="journal article" date="2019" name="Commun. Biol.">
        <title>The bagworm genome reveals a unique fibroin gene that provides high tensile strength.</title>
        <authorList>
            <person name="Kono N."/>
            <person name="Nakamura H."/>
            <person name="Ohtoshi R."/>
            <person name="Tomita M."/>
            <person name="Numata K."/>
            <person name="Arakawa K."/>
        </authorList>
    </citation>
    <scope>NUCLEOTIDE SEQUENCE [LARGE SCALE GENOMIC DNA]</scope>
</reference>
<dbReference type="OrthoDB" id="2016582at2759"/>
<comment type="caution">
    <text evidence="1">The sequence shown here is derived from an EMBL/GenBank/DDBJ whole genome shotgun (WGS) entry which is preliminary data.</text>
</comment>
<protein>
    <submittedName>
        <fullName evidence="1">Uncharacterized protein</fullName>
    </submittedName>
</protein>
<proteinExistence type="predicted"/>
<dbReference type="EMBL" id="BGZK01000069">
    <property type="protein sequence ID" value="GBP15147.1"/>
    <property type="molecule type" value="Genomic_DNA"/>
</dbReference>
<evidence type="ECO:0000313" key="2">
    <source>
        <dbReference type="Proteomes" id="UP000299102"/>
    </source>
</evidence>
<name>A0A4C1TNE0_EUMVA</name>
<dbReference type="AlphaFoldDB" id="A0A4C1TNE0"/>
<dbReference type="Proteomes" id="UP000299102">
    <property type="component" value="Unassembled WGS sequence"/>
</dbReference>
<gene>
    <name evidence="1" type="ORF">EVAR_11443_1</name>
</gene>
<sequence length="120" mass="13395">MFFPVKQGFSKVIRWELSCLVCKTCLIPGLISPLNLWYLDDGTIALSSIPLDHNIAEPPTGQNIWDEISSKTTFEQLLKKAPNATNKARNLDYGCMRCLGNFVTLMDDNSLRVAMAFPLG</sequence>
<evidence type="ECO:0000313" key="1">
    <source>
        <dbReference type="EMBL" id="GBP15147.1"/>
    </source>
</evidence>
<organism evidence="1 2">
    <name type="scientific">Eumeta variegata</name>
    <name type="common">Bagworm moth</name>
    <name type="synonym">Eumeta japonica</name>
    <dbReference type="NCBI Taxonomy" id="151549"/>
    <lineage>
        <taxon>Eukaryota</taxon>
        <taxon>Metazoa</taxon>
        <taxon>Ecdysozoa</taxon>
        <taxon>Arthropoda</taxon>
        <taxon>Hexapoda</taxon>
        <taxon>Insecta</taxon>
        <taxon>Pterygota</taxon>
        <taxon>Neoptera</taxon>
        <taxon>Endopterygota</taxon>
        <taxon>Lepidoptera</taxon>
        <taxon>Glossata</taxon>
        <taxon>Ditrysia</taxon>
        <taxon>Tineoidea</taxon>
        <taxon>Psychidae</taxon>
        <taxon>Oiketicinae</taxon>
        <taxon>Eumeta</taxon>
    </lineage>
</organism>